<sequence length="275" mass="30091">MRIDPYPDLGHQLSTWIAGYLWSADLGVPYLGGEVTKDTKGLFDLAQLTAAAPSGKVREHRLAATGFETDDWSLHALQETTSRAAPRSSRPWIGRLALDQRRWDQTPAAEPLRRAVLGGYLGDQFRSLESNADYIAVHARRGDIGPQSHPDRWIGLDYYQGLINEIRGVSALSSMPIRLFTSGDAADLRDLEHVGVSISDGGERDQDFIEIAAARVVVAAPSSFGFLAALVSRAPVIARTPWWHHVPDSGRWLAYQADKGLDTTRLGRLVAGAPS</sequence>
<evidence type="ECO:0000313" key="1">
    <source>
        <dbReference type="EMBL" id="MBT1587110.1"/>
    </source>
</evidence>
<organism evidence="1 2">
    <name type="scientific">Curtobacterium aurantiacum</name>
    <dbReference type="NCBI Taxonomy" id="3236919"/>
    <lineage>
        <taxon>Bacteria</taxon>
        <taxon>Bacillati</taxon>
        <taxon>Actinomycetota</taxon>
        <taxon>Actinomycetes</taxon>
        <taxon>Micrococcales</taxon>
        <taxon>Microbacteriaceae</taxon>
        <taxon>Curtobacterium</taxon>
    </lineage>
</organism>
<reference evidence="1 2" key="1">
    <citation type="submission" date="2021-05" db="EMBL/GenBank/DDBJ databases">
        <title>Whole genome sequence of Curtobacterium flaccumfaciens pv. flaccumfaciens strain CFBP 8819.</title>
        <authorList>
            <person name="Osdaghi E."/>
            <person name="Taghouti G."/>
            <person name="Portier P."/>
            <person name="Fazliarab A."/>
            <person name="Taghavi S.M."/>
            <person name="Briand M."/>
            <person name="Le-Saux M."/>
            <person name="Jacques M.-A."/>
        </authorList>
    </citation>
    <scope>NUCLEOTIDE SEQUENCE [LARGE SCALE GENOMIC DNA]</scope>
    <source>
        <strain evidence="1 2">CFBP 8819</strain>
    </source>
</reference>
<name>A0ABS5VC94_9MICO</name>
<gene>
    <name evidence="1" type="ORF">KK097_04700</name>
</gene>
<evidence type="ECO:0000313" key="2">
    <source>
        <dbReference type="Proteomes" id="UP001519641"/>
    </source>
</evidence>
<comment type="caution">
    <text evidence="1">The sequence shown here is derived from an EMBL/GenBank/DDBJ whole genome shotgun (WGS) entry which is preliminary data.</text>
</comment>
<dbReference type="Proteomes" id="UP001519641">
    <property type="component" value="Unassembled WGS sequence"/>
</dbReference>
<dbReference type="EMBL" id="JAHEWS010000005">
    <property type="protein sequence ID" value="MBT1587110.1"/>
    <property type="molecule type" value="Genomic_DNA"/>
</dbReference>
<proteinExistence type="predicted"/>
<accession>A0ABS5VC94</accession>
<protein>
    <submittedName>
        <fullName evidence="1">Alpha-1,2-fucosyltransferase</fullName>
    </submittedName>
</protein>
<dbReference type="RefSeq" id="WP_214543867.1">
    <property type="nucleotide sequence ID" value="NZ_JAHEWS010000005.1"/>
</dbReference>
<keyword evidence="2" id="KW-1185">Reference proteome</keyword>